<dbReference type="InterPro" id="IPR019276">
    <property type="entry name" value="DUF2303"/>
</dbReference>
<gene>
    <name evidence="1" type="ORF">FNA67_01145</name>
</gene>
<dbReference type="KEGG" id="yti:FNA67_01145"/>
<organism evidence="1 2">
    <name type="scientific">Paradevosia tibetensis</name>
    <dbReference type="NCBI Taxonomy" id="1447062"/>
    <lineage>
        <taxon>Bacteria</taxon>
        <taxon>Pseudomonadati</taxon>
        <taxon>Pseudomonadota</taxon>
        <taxon>Alphaproteobacteria</taxon>
        <taxon>Hyphomicrobiales</taxon>
        <taxon>Devosiaceae</taxon>
        <taxon>Paradevosia</taxon>
    </lineage>
</organism>
<dbReference type="RefSeq" id="WP_147654769.1">
    <property type="nucleotide sequence ID" value="NZ_BMFM01000001.1"/>
</dbReference>
<protein>
    <submittedName>
        <fullName evidence="1">DUF2303 family protein</fullName>
    </submittedName>
</protein>
<proteinExistence type="predicted"/>
<accession>A0A5B9DIF0</accession>
<dbReference type="AlphaFoldDB" id="A0A5B9DIF0"/>
<keyword evidence="2" id="KW-1185">Reference proteome</keyword>
<dbReference type="OrthoDB" id="7822597at2"/>
<reference evidence="1 2" key="1">
    <citation type="journal article" date="2015" name="Int. J. Syst. Evol. Microbiol.">
        <title>Youhaiella tibetensis gen. nov., sp. nov., isolated from subsurface sediment.</title>
        <authorList>
            <person name="Wang Y.X."/>
            <person name="Huang F.Q."/>
            <person name="Nogi Y."/>
            <person name="Pang S.J."/>
            <person name="Wang P.K."/>
            <person name="Lv J."/>
        </authorList>
    </citation>
    <scope>NUCLEOTIDE SEQUENCE [LARGE SCALE GENOMIC DNA]</scope>
    <source>
        <strain evidence="2">fig4</strain>
    </source>
</reference>
<sequence>MAPKPESAAQQLASEISLSGDVAAILDIGRTVAAPVVVARPDGAQMLVYGKDLTAQVMPALNLMLPERVTQREVLVEPASFVDYLIRFKSTTAICRASLSKNSIEAVLDYHGPSRTDTADGAVPQPLSHIVVLECPFDIDYARWRDVFGKQLKQGELVELLEDMIHTIGEPFAADLMDSINELKVDRSIKFKSGINQTNGTVRLTYEENDTDAGGVGQVTLPQELKLIVPVFQGGNPVEIVAKLRYRLDRGAIGFIVAVPGLDKLERDQFRNIGELVREKTNTPVYYAA</sequence>
<evidence type="ECO:0000313" key="2">
    <source>
        <dbReference type="Proteomes" id="UP000321062"/>
    </source>
</evidence>
<dbReference type="EMBL" id="CP041690">
    <property type="protein sequence ID" value="QEE18867.1"/>
    <property type="molecule type" value="Genomic_DNA"/>
</dbReference>
<dbReference type="Pfam" id="PF10065">
    <property type="entry name" value="DUF2303"/>
    <property type="match status" value="1"/>
</dbReference>
<evidence type="ECO:0000313" key="1">
    <source>
        <dbReference type="EMBL" id="QEE18867.1"/>
    </source>
</evidence>
<dbReference type="Proteomes" id="UP000321062">
    <property type="component" value="Chromosome"/>
</dbReference>
<name>A0A5B9DIF0_9HYPH</name>